<dbReference type="Proteomes" id="UP000000768">
    <property type="component" value="Chromosome 1"/>
</dbReference>
<gene>
    <name evidence="2" type="ORF">SORBI_3001G186700</name>
</gene>
<feature type="compositionally biased region" description="Low complexity" evidence="1">
    <location>
        <begin position="515"/>
        <end position="525"/>
    </location>
</feature>
<feature type="compositionally biased region" description="Basic and acidic residues" evidence="1">
    <location>
        <begin position="154"/>
        <end position="172"/>
    </location>
</feature>
<keyword evidence="3" id="KW-1185">Reference proteome</keyword>
<proteinExistence type="predicted"/>
<feature type="region of interest" description="Disordered" evidence="1">
    <location>
        <begin position="485"/>
        <end position="550"/>
    </location>
</feature>
<dbReference type="OrthoDB" id="1935339at2759"/>
<name>A0A1B6QJP4_SORBI</name>
<dbReference type="FunCoup" id="A0A1B6QJP4">
    <property type="interactions" value="302"/>
</dbReference>
<dbReference type="PANTHER" id="PTHR36886">
    <property type="entry name" value="PROTEIN FRIGIDA-ESSENTIAL 1"/>
    <property type="match status" value="1"/>
</dbReference>
<sequence>MGSKRSLLSSLHGEILVQASQSHSRSKKYEWENLILRQSDQATMEQPDHVATLPLPLHMPGRVEDSMAEPRGYDFHRTGEIVSNRYCKFATYGVKRLGPSHGHGHSSEIYSPGDGVGGRHGKYHASHNHSSESARHSISPEPGPIRSYWRKRSPSFDHVPDRRIHPAADCRKNYSANQGSSSQNRQYHDDIYLSTKFLDDHFSEIDAARHRSYLRNFQSSSNHIPVHPLHGQSCQRDEVAKAHPKGPVNGFCPIHYEQLELSPNEDFYECFDNSRNLRNAYNGKVVKRKITKQDFLGNTYNGACADRYDRNNSRKRNADHLGGKKTRKNDANKDKSKRLRGPIEQDQQQQVESDKMRNDSREGNVEITKLVCQDGAKRNLNPKKNATAPASSGSTKCDGENMLSPKCSKTFASSHAPNLSEGSKDMDLGSDNDVDGCTERRIVHHIPVTHPERNIQLKISDNVSQSEALRQDCLILWRKRQLRKNSAAKAGNIVKADQQQAAQRSKMSTGRRVRSGGPAASSSSESDNKDDTASECSDQFSSAKSSDELQKCGEGRANKKLEQTIKSPSNSKCNKRPQNTAAEKGLKYSLKPLPEANPLEIAQPKGKEKLVDRRQVSTDHPDAKVHSSLNGCSDTCKMDQAAVSHCDNSAHQDISQQETNTADSDAGREEKPGGKCEKKAGGHGAKLAEQSTGLYADPILLDKETVASCSMYGISKVNALKTPDHEIGSTSFHGSMLPRGTANMCQKKSINWSSESYCIDLENCLDGNDCRDNQQETTYDNVLRKKQECSLLAETEDELNVKTRKEDCQPQARRVEITSNQRITTEDRASDTIHSGITKQDDRILRPSIPDLNCSPSMISDEDFMAPPEEPVCQVSADSLKPQSISMSLSASLTGPTSKGEQIKQVGEKQCNQAEATNQITREACKDGTSDAATQLQISESNTGPPQLSAVEESSTSMNELKFALCEFVKGFVKPLWENGLLSREVHKIIVKKAVDKVAAVWVHSAEIDIPRILSDEAENIRTLVKGYLQMYVGREVLKKSIPKSSRAK</sequence>
<reference evidence="2 3" key="1">
    <citation type="journal article" date="2009" name="Nature">
        <title>The Sorghum bicolor genome and the diversification of grasses.</title>
        <authorList>
            <person name="Paterson A.H."/>
            <person name="Bowers J.E."/>
            <person name="Bruggmann R."/>
            <person name="Dubchak I."/>
            <person name="Grimwood J."/>
            <person name="Gundlach H."/>
            <person name="Haberer G."/>
            <person name="Hellsten U."/>
            <person name="Mitros T."/>
            <person name="Poliakov A."/>
            <person name="Schmutz J."/>
            <person name="Spannagl M."/>
            <person name="Tang H."/>
            <person name="Wang X."/>
            <person name="Wicker T."/>
            <person name="Bharti A.K."/>
            <person name="Chapman J."/>
            <person name="Feltus F.A."/>
            <person name="Gowik U."/>
            <person name="Grigoriev I.V."/>
            <person name="Lyons E."/>
            <person name="Maher C.A."/>
            <person name="Martis M."/>
            <person name="Narechania A."/>
            <person name="Otillar R.P."/>
            <person name="Penning B.W."/>
            <person name="Salamov A.A."/>
            <person name="Wang Y."/>
            <person name="Zhang L."/>
            <person name="Carpita N.C."/>
            <person name="Freeling M."/>
            <person name="Gingle A.R."/>
            <person name="Hash C.T."/>
            <person name="Keller B."/>
            <person name="Klein P."/>
            <person name="Kresovich S."/>
            <person name="McCann M.C."/>
            <person name="Ming R."/>
            <person name="Peterson D.G."/>
            <person name="Mehboob-ur-Rahman"/>
            <person name="Ware D."/>
            <person name="Westhoff P."/>
            <person name="Mayer K.F."/>
            <person name="Messing J."/>
            <person name="Rokhsar D.S."/>
        </authorList>
    </citation>
    <scope>NUCLEOTIDE SEQUENCE [LARGE SCALE GENOMIC DNA]</scope>
    <source>
        <strain evidence="3">cv. BTx623</strain>
    </source>
</reference>
<evidence type="ECO:0000313" key="2">
    <source>
        <dbReference type="EMBL" id="KXG38143.1"/>
    </source>
</evidence>
<dbReference type="EMBL" id="CM000760">
    <property type="protein sequence ID" value="KXG38143.1"/>
    <property type="molecule type" value="Genomic_DNA"/>
</dbReference>
<dbReference type="PANTHER" id="PTHR36886:SF9">
    <property type="match status" value="1"/>
</dbReference>
<evidence type="ECO:0000256" key="1">
    <source>
        <dbReference type="SAM" id="MobiDB-lite"/>
    </source>
</evidence>
<feature type="compositionally biased region" description="Polar residues" evidence="1">
    <location>
        <begin position="382"/>
        <end position="395"/>
    </location>
</feature>
<reference evidence="3" key="2">
    <citation type="journal article" date="2018" name="Plant J.">
        <title>The Sorghum bicolor reference genome: improved assembly, gene annotations, a transcriptome atlas, and signatures of genome organization.</title>
        <authorList>
            <person name="McCormick R.F."/>
            <person name="Truong S.K."/>
            <person name="Sreedasyam A."/>
            <person name="Jenkins J."/>
            <person name="Shu S."/>
            <person name="Sims D."/>
            <person name="Kennedy M."/>
            <person name="Amirebrahimi M."/>
            <person name="Weers B.D."/>
            <person name="McKinley B."/>
            <person name="Mattison A."/>
            <person name="Morishige D.T."/>
            <person name="Grimwood J."/>
            <person name="Schmutz J."/>
            <person name="Mullet J.E."/>
        </authorList>
    </citation>
    <scope>NUCLEOTIDE SEQUENCE [LARGE SCALE GENOMIC DNA]</scope>
    <source>
        <strain evidence="3">cv. BTx623</strain>
    </source>
</reference>
<feature type="compositionally biased region" description="Polar residues" evidence="1">
    <location>
        <begin position="174"/>
        <end position="185"/>
    </location>
</feature>
<feature type="compositionally biased region" description="Polar residues" evidence="1">
    <location>
        <begin position="534"/>
        <end position="544"/>
    </location>
</feature>
<protein>
    <submittedName>
        <fullName evidence="2">Uncharacterized protein</fullName>
    </submittedName>
</protein>
<dbReference type="STRING" id="4558.A0A1B6QJP4"/>
<evidence type="ECO:0000313" key="3">
    <source>
        <dbReference type="Proteomes" id="UP000000768"/>
    </source>
</evidence>
<feature type="compositionally biased region" description="Basic and acidic residues" evidence="1">
    <location>
        <begin position="605"/>
        <end position="625"/>
    </location>
</feature>
<feature type="compositionally biased region" description="Polar residues" evidence="1">
    <location>
        <begin position="497"/>
        <end position="508"/>
    </location>
</feature>
<feature type="compositionally biased region" description="Basic and acidic residues" evidence="1">
    <location>
        <begin position="306"/>
        <end position="334"/>
    </location>
</feature>
<feature type="region of interest" description="Disordered" evidence="1">
    <location>
        <begin position="100"/>
        <end position="186"/>
    </location>
</feature>
<feature type="region of interest" description="Disordered" evidence="1">
    <location>
        <begin position="588"/>
        <end position="630"/>
    </location>
</feature>
<dbReference type="InParanoid" id="A0A1B6QJP4"/>
<dbReference type="InterPro" id="IPR052650">
    <property type="entry name" value="Zinc_finger_CCCH"/>
</dbReference>
<feature type="compositionally biased region" description="Basic and acidic residues" evidence="1">
    <location>
        <begin position="665"/>
        <end position="680"/>
    </location>
</feature>
<dbReference type="AlphaFoldDB" id="A0A1B6QJP4"/>
<dbReference type="OMA" id="MFNISDH"/>
<feature type="region of interest" description="Disordered" evidence="1">
    <location>
        <begin position="301"/>
        <end position="399"/>
    </location>
</feature>
<feature type="region of interest" description="Disordered" evidence="1">
    <location>
        <begin position="647"/>
        <end position="684"/>
    </location>
</feature>
<dbReference type="Gramene" id="KXG38143">
    <property type="protein sequence ID" value="KXG38143"/>
    <property type="gene ID" value="SORBI_3001G186700"/>
</dbReference>
<feature type="compositionally biased region" description="Polar residues" evidence="1">
    <location>
        <begin position="647"/>
        <end position="663"/>
    </location>
</feature>
<feature type="compositionally biased region" description="Basic and acidic residues" evidence="1">
    <location>
        <begin position="352"/>
        <end position="364"/>
    </location>
</feature>
<accession>A0A1B6QJP4</accession>
<organism evidence="2 3">
    <name type="scientific">Sorghum bicolor</name>
    <name type="common">Sorghum</name>
    <name type="synonym">Sorghum vulgare</name>
    <dbReference type="NCBI Taxonomy" id="4558"/>
    <lineage>
        <taxon>Eukaryota</taxon>
        <taxon>Viridiplantae</taxon>
        <taxon>Streptophyta</taxon>
        <taxon>Embryophyta</taxon>
        <taxon>Tracheophyta</taxon>
        <taxon>Spermatophyta</taxon>
        <taxon>Magnoliopsida</taxon>
        <taxon>Liliopsida</taxon>
        <taxon>Poales</taxon>
        <taxon>Poaceae</taxon>
        <taxon>PACMAD clade</taxon>
        <taxon>Panicoideae</taxon>
        <taxon>Andropogonodae</taxon>
        <taxon>Andropogoneae</taxon>
        <taxon>Sorghinae</taxon>
        <taxon>Sorghum</taxon>
    </lineage>
</organism>